<dbReference type="AlphaFoldDB" id="A0A409X9E6"/>
<dbReference type="GO" id="GO:0016020">
    <property type="term" value="C:membrane"/>
    <property type="evidence" value="ECO:0007669"/>
    <property type="project" value="UniProtKB-SubCell"/>
</dbReference>
<dbReference type="EMBL" id="NHYD01002305">
    <property type="protein sequence ID" value="PPQ87350.1"/>
    <property type="molecule type" value="Genomic_DNA"/>
</dbReference>
<comment type="subcellular location">
    <subcellularLocation>
        <location evidence="1">Membrane</location>
    </subcellularLocation>
</comment>
<evidence type="ECO:0000313" key="6">
    <source>
        <dbReference type="Proteomes" id="UP000283269"/>
    </source>
</evidence>
<dbReference type="PANTHER" id="PTHR35371:SF1">
    <property type="entry name" value="BLR7753 PROTEIN"/>
    <property type="match status" value="1"/>
</dbReference>
<evidence type="ECO:0000313" key="5">
    <source>
        <dbReference type="EMBL" id="PPQ87350.1"/>
    </source>
</evidence>
<evidence type="ECO:0000256" key="2">
    <source>
        <dbReference type="ARBA" id="ARBA00022692"/>
    </source>
</evidence>
<dbReference type="OrthoDB" id="2122304at2759"/>
<dbReference type="Pfam" id="PF01124">
    <property type="entry name" value="MAPEG"/>
    <property type="match status" value="1"/>
</dbReference>
<dbReference type="InParanoid" id="A0A409X9E6"/>
<dbReference type="SUPFAM" id="SSF161084">
    <property type="entry name" value="MAPEG domain-like"/>
    <property type="match status" value="1"/>
</dbReference>
<evidence type="ECO:0000256" key="4">
    <source>
        <dbReference type="ARBA" id="ARBA00023136"/>
    </source>
</evidence>
<dbReference type="Proteomes" id="UP000283269">
    <property type="component" value="Unassembled WGS sequence"/>
</dbReference>
<dbReference type="PANTHER" id="PTHR35371">
    <property type="entry name" value="INNER MEMBRANE PROTEIN"/>
    <property type="match status" value="1"/>
</dbReference>
<name>A0A409X9E6_PSICY</name>
<comment type="caution">
    <text evidence="5">The sequence shown here is derived from an EMBL/GenBank/DDBJ whole genome shotgun (WGS) entry which is preliminary data.</text>
</comment>
<sequence length="153" mass="16884">MASLLDQPLYLYSIPAVFVTAFYPGSLKFLKINNSVGYNNVAPRSNTPKNFQGKVTSGDAQLLDRMEGAHQNGNENTSIWYAAIIVGNIAGLDNRYLNTMALTYVATRLVYNTVYMHFNHLGSGWVRTALYFFGLSHPLRILFKAAGAVASRG</sequence>
<organism evidence="5 6">
    <name type="scientific">Psilocybe cyanescens</name>
    <dbReference type="NCBI Taxonomy" id="93625"/>
    <lineage>
        <taxon>Eukaryota</taxon>
        <taxon>Fungi</taxon>
        <taxon>Dikarya</taxon>
        <taxon>Basidiomycota</taxon>
        <taxon>Agaricomycotina</taxon>
        <taxon>Agaricomycetes</taxon>
        <taxon>Agaricomycetidae</taxon>
        <taxon>Agaricales</taxon>
        <taxon>Agaricineae</taxon>
        <taxon>Strophariaceae</taxon>
        <taxon>Psilocybe</taxon>
    </lineage>
</organism>
<keyword evidence="2" id="KW-0812">Transmembrane</keyword>
<protein>
    <submittedName>
        <fullName evidence="5">Uncharacterized protein</fullName>
    </submittedName>
</protein>
<gene>
    <name evidence="5" type="ORF">CVT25_002100</name>
</gene>
<keyword evidence="4" id="KW-0472">Membrane</keyword>
<accession>A0A409X9E6</accession>
<keyword evidence="3" id="KW-1133">Transmembrane helix</keyword>
<reference evidence="5 6" key="1">
    <citation type="journal article" date="2018" name="Evol. Lett.">
        <title>Horizontal gene cluster transfer increased hallucinogenic mushroom diversity.</title>
        <authorList>
            <person name="Reynolds H.T."/>
            <person name="Vijayakumar V."/>
            <person name="Gluck-Thaler E."/>
            <person name="Korotkin H.B."/>
            <person name="Matheny P.B."/>
            <person name="Slot J.C."/>
        </authorList>
    </citation>
    <scope>NUCLEOTIDE SEQUENCE [LARGE SCALE GENOMIC DNA]</scope>
    <source>
        <strain evidence="5 6">2631</strain>
    </source>
</reference>
<keyword evidence="6" id="KW-1185">Reference proteome</keyword>
<evidence type="ECO:0000256" key="1">
    <source>
        <dbReference type="ARBA" id="ARBA00004370"/>
    </source>
</evidence>
<dbReference type="InterPro" id="IPR001129">
    <property type="entry name" value="Membr-assoc_MAPEG"/>
</dbReference>
<proteinExistence type="predicted"/>
<dbReference type="Gene3D" id="1.20.120.550">
    <property type="entry name" value="Membrane associated eicosanoid/glutathione metabolism-like domain"/>
    <property type="match status" value="1"/>
</dbReference>
<evidence type="ECO:0000256" key="3">
    <source>
        <dbReference type="ARBA" id="ARBA00022989"/>
    </source>
</evidence>
<dbReference type="InterPro" id="IPR023352">
    <property type="entry name" value="MAPEG-like_dom_sf"/>
</dbReference>